<dbReference type="InterPro" id="IPR011335">
    <property type="entry name" value="Restrct_endonuc-II-like"/>
</dbReference>
<dbReference type="GO" id="GO:0003677">
    <property type="term" value="F:DNA binding"/>
    <property type="evidence" value="ECO:0007669"/>
    <property type="project" value="InterPro"/>
</dbReference>
<keyword evidence="1" id="KW-0175">Coiled coil</keyword>
<keyword evidence="4" id="KW-1185">Reference proteome</keyword>
<dbReference type="Proteomes" id="UP000194946">
    <property type="component" value="Unassembled WGS sequence"/>
</dbReference>
<reference evidence="4" key="1">
    <citation type="submission" date="2014-06" db="EMBL/GenBank/DDBJ databases">
        <authorList>
            <person name="Winans N.J."/>
            <person name="Newell P.D."/>
            <person name="Douglas A.E."/>
        </authorList>
    </citation>
    <scope>NUCLEOTIDE SEQUENCE [LARGE SCALE GENOMIC DNA]</scope>
    <source>
        <strain evidence="4">DmL_052</strain>
    </source>
</reference>
<evidence type="ECO:0000313" key="3">
    <source>
        <dbReference type="EMBL" id="OUI77610.1"/>
    </source>
</evidence>
<dbReference type="GO" id="GO:0009307">
    <property type="term" value="P:DNA restriction-modification system"/>
    <property type="evidence" value="ECO:0007669"/>
    <property type="project" value="InterPro"/>
</dbReference>
<comment type="caution">
    <text evidence="3">The sequence shown here is derived from an EMBL/GenBank/DDBJ whole genome shotgun (WGS) entry which is preliminary data.</text>
</comment>
<organism evidence="3 4">
    <name type="scientific">Commensalibacter intestini</name>
    <dbReference type="NCBI Taxonomy" id="479936"/>
    <lineage>
        <taxon>Bacteria</taxon>
        <taxon>Pseudomonadati</taxon>
        <taxon>Pseudomonadota</taxon>
        <taxon>Alphaproteobacteria</taxon>
        <taxon>Acetobacterales</taxon>
        <taxon>Acetobacteraceae</taxon>
    </lineage>
</organism>
<protein>
    <recommendedName>
        <fullName evidence="2">Restriction endonuclease type IV Mrr domain-containing protein</fullName>
    </recommendedName>
</protein>
<proteinExistence type="predicted"/>
<dbReference type="Pfam" id="PF04471">
    <property type="entry name" value="Mrr_cat"/>
    <property type="match status" value="1"/>
</dbReference>
<accession>A0A251ZSG9</accession>
<sequence length="228" mass="26208">MSEQSTFPDLRGPWEDAEQRIQDAHKAVQELKSYLKQQNEQVISEKERLEIQKRAQIEKERIQRSQTDKNKLKQNFEALQSQIGTQNGGYAFEEWFYQLLNFCEIQSKRSYISNGRQIDGSLTHEGTTYLLELKFTKSLSGAQEIDSLKAKVSKMADNTMGIMMSISGYTKVAIEEASGSKTTLIIMDTSHLYLFFSGVMSFQEIISRIRRHASQTGQAYLPVSEYYN</sequence>
<name>A0A251ZSG9_9PROT</name>
<evidence type="ECO:0000256" key="1">
    <source>
        <dbReference type="SAM" id="Coils"/>
    </source>
</evidence>
<gene>
    <name evidence="3" type="ORF">HK18_06515</name>
</gene>
<evidence type="ECO:0000313" key="4">
    <source>
        <dbReference type="Proteomes" id="UP000194946"/>
    </source>
</evidence>
<dbReference type="SUPFAM" id="SSF52980">
    <property type="entry name" value="Restriction endonuclease-like"/>
    <property type="match status" value="1"/>
</dbReference>
<dbReference type="GO" id="GO:0004519">
    <property type="term" value="F:endonuclease activity"/>
    <property type="evidence" value="ECO:0007669"/>
    <property type="project" value="InterPro"/>
</dbReference>
<dbReference type="EMBL" id="JOPB01000045">
    <property type="protein sequence ID" value="OUI77610.1"/>
    <property type="molecule type" value="Genomic_DNA"/>
</dbReference>
<dbReference type="AlphaFoldDB" id="A0A251ZSG9"/>
<feature type="coiled-coil region" evidence="1">
    <location>
        <begin position="21"/>
        <end position="82"/>
    </location>
</feature>
<evidence type="ECO:0000259" key="2">
    <source>
        <dbReference type="Pfam" id="PF04471"/>
    </source>
</evidence>
<dbReference type="InterPro" id="IPR007560">
    <property type="entry name" value="Restrct_endonuc_IV_Mrr"/>
</dbReference>
<feature type="domain" description="Restriction endonuclease type IV Mrr" evidence="2">
    <location>
        <begin position="89"/>
        <end position="189"/>
    </location>
</feature>